<dbReference type="PANTHER" id="PTHR40036">
    <property type="entry name" value="MACROCIN O-METHYLTRANSFERASE"/>
    <property type="match status" value="1"/>
</dbReference>
<dbReference type="Pfam" id="PF05711">
    <property type="entry name" value="TylF"/>
    <property type="match status" value="1"/>
</dbReference>
<evidence type="ECO:0000313" key="2">
    <source>
        <dbReference type="Proteomes" id="UP000644749"/>
    </source>
</evidence>
<name>A0ABS1S0B1_9RHOB</name>
<dbReference type="GO" id="GO:0008168">
    <property type="term" value="F:methyltransferase activity"/>
    <property type="evidence" value="ECO:0007669"/>
    <property type="project" value="UniProtKB-KW"/>
</dbReference>
<dbReference type="InterPro" id="IPR029063">
    <property type="entry name" value="SAM-dependent_MTases_sf"/>
</dbReference>
<sequence>MNILRSARLHASRIRSAAKLRSTDRLDVVPKVRKRRLSYLADDKLRNLISSLDEIGRKGVQGQVIEAGCALGGSLVVIAAYAQGRIINEYDTFEMIPPPGPEDPPDVHERYAIIASGNSKGIGGDEYYGYRQDLLAFVRSQVAEILGDEALDSILFHKGLLQDTMKIDGPVAFAHIDVDWYDPVSFSISRIWPVLSTGGILIFDDYFDWGGCRKAVDEFFGSRTDCRLETACGHLKVTKI</sequence>
<dbReference type="PANTHER" id="PTHR40036:SF1">
    <property type="entry name" value="MACROCIN O-METHYLTRANSFERASE"/>
    <property type="match status" value="1"/>
</dbReference>
<comment type="caution">
    <text evidence="1">The sequence shown here is derived from an EMBL/GenBank/DDBJ whole genome shotgun (WGS) entry which is preliminary data.</text>
</comment>
<evidence type="ECO:0000313" key="1">
    <source>
        <dbReference type="EMBL" id="MBL3672133.1"/>
    </source>
</evidence>
<protein>
    <submittedName>
        <fullName evidence="1">Class I SAM-dependent methyltransferase</fullName>
    </submittedName>
</protein>
<dbReference type="RefSeq" id="WP_191307895.1">
    <property type="nucleotide sequence ID" value="NZ_BNCL01000002.1"/>
</dbReference>
<proteinExistence type="predicted"/>
<reference evidence="1 2" key="1">
    <citation type="submission" date="2021-01" db="EMBL/GenBank/DDBJ databases">
        <title>011410 draft genome.</title>
        <authorList>
            <person name="Lang L."/>
        </authorList>
    </citation>
    <scope>NUCLEOTIDE SEQUENCE [LARGE SCALE GENOMIC DNA]</scope>
    <source>
        <strain evidence="1 2">KCTC 42845</strain>
    </source>
</reference>
<keyword evidence="1" id="KW-0808">Transferase</keyword>
<accession>A0ABS1S0B1</accession>
<dbReference type="Proteomes" id="UP000644749">
    <property type="component" value="Unassembled WGS sequence"/>
</dbReference>
<keyword evidence="1" id="KW-0489">Methyltransferase</keyword>
<organism evidence="1 2">
    <name type="scientific">Paracoccus aerius</name>
    <dbReference type="NCBI Taxonomy" id="1915382"/>
    <lineage>
        <taxon>Bacteria</taxon>
        <taxon>Pseudomonadati</taxon>
        <taxon>Pseudomonadota</taxon>
        <taxon>Alphaproteobacteria</taxon>
        <taxon>Rhodobacterales</taxon>
        <taxon>Paracoccaceae</taxon>
        <taxon>Paracoccus</taxon>
    </lineage>
</organism>
<dbReference type="Gene3D" id="3.40.50.150">
    <property type="entry name" value="Vaccinia Virus protein VP39"/>
    <property type="match status" value="1"/>
</dbReference>
<gene>
    <name evidence="1" type="ORF">JL111_01420</name>
</gene>
<keyword evidence="2" id="KW-1185">Reference proteome</keyword>
<dbReference type="GO" id="GO:0032259">
    <property type="term" value="P:methylation"/>
    <property type="evidence" value="ECO:0007669"/>
    <property type="project" value="UniProtKB-KW"/>
</dbReference>
<dbReference type="InterPro" id="IPR008884">
    <property type="entry name" value="TylF_MeTrfase"/>
</dbReference>
<dbReference type="EMBL" id="JAESHT010000001">
    <property type="protein sequence ID" value="MBL3672133.1"/>
    <property type="molecule type" value="Genomic_DNA"/>
</dbReference>